<proteinExistence type="inferred from homology"/>
<dbReference type="PROSITE" id="PS51375">
    <property type="entry name" value="PPR"/>
    <property type="match status" value="7"/>
</dbReference>
<dbReference type="NCBIfam" id="TIGR00756">
    <property type="entry name" value="PPR"/>
    <property type="match status" value="5"/>
</dbReference>
<evidence type="ECO:0000313" key="4">
    <source>
        <dbReference type="EMBL" id="KAK1385508.1"/>
    </source>
</evidence>
<evidence type="ECO:0000256" key="1">
    <source>
        <dbReference type="ARBA" id="ARBA00007626"/>
    </source>
</evidence>
<feature type="repeat" description="PPR" evidence="3">
    <location>
        <begin position="304"/>
        <end position="338"/>
    </location>
</feature>
<keyword evidence="5" id="KW-1185">Reference proteome</keyword>
<comment type="caution">
    <text evidence="4">The sequence shown here is derived from an EMBL/GenBank/DDBJ whole genome shotgun (WGS) entry which is preliminary data.</text>
</comment>
<feature type="repeat" description="PPR" evidence="3">
    <location>
        <begin position="269"/>
        <end position="303"/>
    </location>
</feature>
<organism evidence="4 5">
    <name type="scientific">Heracleum sosnowskyi</name>
    <dbReference type="NCBI Taxonomy" id="360622"/>
    <lineage>
        <taxon>Eukaryota</taxon>
        <taxon>Viridiplantae</taxon>
        <taxon>Streptophyta</taxon>
        <taxon>Embryophyta</taxon>
        <taxon>Tracheophyta</taxon>
        <taxon>Spermatophyta</taxon>
        <taxon>Magnoliopsida</taxon>
        <taxon>eudicotyledons</taxon>
        <taxon>Gunneridae</taxon>
        <taxon>Pentapetalae</taxon>
        <taxon>asterids</taxon>
        <taxon>campanulids</taxon>
        <taxon>Apiales</taxon>
        <taxon>Apiaceae</taxon>
        <taxon>Apioideae</taxon>
        <taxon>apioid superclade</taxon>
        <taxon>Tordylieae</taxon>
        <taxon>Tordyliinae</taxon>
        <taxon>Heracleum</taxon>
    </lineage>
</organism>
<protein>
    <submittedName>
        <fullName evidence="4">Pentatricopeptide repeat-containing protein</fullName>
    </submittedName>
</protein>
<accession>A0AAD8IHY3</accession>
<dbReference type="Gene3D" id="1.25.40.10">
    <property type="entry name" value="Tetratricopeptide repeat domain"/>
    <property type="match status" value="4"/>
</dbReference>
<keyword evidence="2" id="KW-0677">Repeat</keyword>
<dbReference type="Pfam" id="PF13041">
    <property type="entry name" value="PPR_2"/>
    <property type="match status" value="2"/>
</dbReference>
<name>A0AAD8IHY3_9APIA</name>
<dbReference type="EMBL" id="JAUIZM010000005">
    <property type="protein sequence ID" value="KAK1385508.1"/>
    <property type="molecule type" value="Genomic_DNA"/>
</dbReference>
<dbReference type="PANTHER" id="PTHR47447">
    <property type="entry name" value="OS03G0856100 PROTEIN"/>
    <property type="match status" value="1"/>
</dbReference>
<dbReference type="PANTHER" id="PTHR47447:SF28">
    <property type="entry name" value="PENTACOTRIPEPTIDE-REPEAT REGION OF PRORP DOMAIN-CONTAINING PROTEIN"/>
    <property type="match status" value="1"/>
</dbReference>
<dbReference type="Pfam" id="PF01535">
    <property type="entry name" value="PPR"/>
    <property type="match status" value="1"/>
</dbReference>
<dbReference type="Pfam" id="PF12854">
    <property type="entry name" value="PPR_1"/>
    <property type="match status" value="1"/>
</dbReference>
<reference evidence="4" key="1">
    <citation type="submission" date="2023-02" db="EMBL/GenBank/DDBJ databases">
        <title>Genome of toxic invasive species Heracleum sosnowskyi carries increased number of genes despite the absence of recent whole-genome duplications.</title>
        <authorList>
            <person name="Schelkunov M."/>
            <person name="Shtratnikova V."/>
            <person name="Makarenko M."/>
            <person name="Klepikova A."/>
            <person name="Omelchenko D."/>
            <person name="Novikova G."/>
            <person name="Obukhova E."/>
            <person name="Bogdanov V."/>
            <person name="Penin A."/>
            <person name="Logacheva M."/>
        </authorList>
    </citation>
    <scope>NUCLEOTIDE SEQUENCE</scope>
    <source>
        <strain evidence="4">Hsosn_3</strain>
        <tissue evidence="4">Leaf</tissue>
    </source>
</reference>
<reference evidence="4" key="2">
    <citation type="submission" date="2023-05" db="EMBL/GenBank/DDBJ databases">
        <authorList>
            <person name="Schelkunov M.I."/>
        </authorList>
    </citation>
    <scope>NUCLEOTIDE SEQUENCE</scope>
    <source>
        <strain evidence="4">Hsosn_3</strain>
        <tissue evidence="4">Leaf</tissue>
    </source>
</reference>
<feature type="repeat" description="PPR" evidence="3">
    <location>
        <begin position="197"/>
        <end position="231"/>
    </location>
</feature>
<sequence>MSLLYRSITSSFNFKNPIFAFTRSQFFSSSADQYWTQLQQNGPNIERSLSKIRVQLDSSCVTQVVKRCAVNQPVLGVRFFIWAAHQPNYRHTSYMYNKVCNLLRIELNPCVINDVMEGFFREGCLVSVKMFKVVLNLCREGKLANEGLWVLRKMKEFGCEPDTLAYNVVIRLFCDKGDMDEAGRLMREMSVVGLYPDMITYVAMTKGFVEGDRLEEACGLFKVMRDHGCLPNRVMYSTLLDGVCRFGDLEKALQLLGEMEKEGGESKPNVITYTSVIQSYCENGKSVEALGILDRMVANGSVPNRVTASTLINGLCVEGHLNEVYKLIDRVVGEGFVSSTECYSSLVVSLMRIEKIPHAEKVFRSMLATSVHPDSLASSLLIKKLCSQGQILDGYRLYIEIEKLGCILTIDTDIYSILLAGLCQDGHFLEAANLARVMVEKGIKLKFPYAEVAIDHLKNIGELELASHILRLQN</sequence>
<dbReference type="InterPro" id="IPR002885">
    <property type="entry name" value="PPR_rpt"/>
</dbReference>
<comment type="similarity">
    <text evidence="1">Belongs to the PPR family. P subfamily.</text>
</comment>
<feature type="repeat" description="PPR" evidence="3">
    <location>
        <begin position="411"/>
        <end position="445"/>
    </location>
</feature>
<dbReference type="AlphaFoldDB" id="A0AAD8IHY3"/>
<feature type="repeat" description="PPR" evidence="3">
    <location>
        <begin position="127"/>
        <end position="161"/>
    </location>
</feature>
<evidence type="ECO:0000313" key="5">
    <source>
        <dbReference type="Proteomes" id="UP001237642"/>
    </source>
</evidence>
<dbReference type="Proteomes" id="UP001237642">
    <property type="component" value="Unassembled WGS sequence"/>
</dbReference>
<gene>
    <name evidence="4" type="ORF">POM88_023243</name>
</gene>
<feature type="repeat" description="PPR" evidence="3">
    <location>
        <begin position="232"/>
        <end position="266"/>
    </location>
</feature>
<evidence type="ECO:0000256" key="3">
    <source>
        <dbReference type="PROSITE-ProRule" id="PRU00708"/>
    </source>
</evidence>
<dbReference type="InterPro" id="IPR011990">
    <property type="entry name" value="TPR-like_helical_dom_sf"/>
</dbReference>
<evidence type="ECO:0000256" key="2">
    <source>
        <dbReference type="ARBA" id="ARBA00022737"/>
    </source>
</evidence>
<feature type="repeat" description="PPR" evidence="3">
    <location>
        <begin position="162"/>
        <end position="196"/>
    </location>
</feature>